<sequence>MPPSQAGTARRVFATTVRLRNAPRCQETLC</sequence>
<evidence type="ECO:0000313" key="1">
    <source>
        <dbReference type="EMBL" id="SCU74901.1"/>
    </source>
</evidence>
<protein>
    <submittedName>
        <fullName evidence="1">Uncharacterized protein</fullName>
    </submittedName>
</protein>
<accession>A0A1K0IC75</accession>
<proteinExistence type="predicted"/>
<name>A0A1K0IC75_CUPNE</name>
<dbReference type="EMBL" id="FMSH01000125">
    <property type="protein sequence ID" value="SCU74901.1"/>
    <property type="molecule type" value="Genomic_DNA"/>
</dbReference>
<dbReference type="AlphaFoldDB" id="A0A1K0IC75"/>
<gene>
    <name evidence="1" type="ORF">CNECB9_2100011</name>
</gene>
<organism evidence="1">
    <name type="scientific">Cupriavidus necator</name>
    <name type="common">Alcaligenes eutrophus</name>
    <name type="synonym">Ralstonia eutropha</name>
    <dbReference type="NCBI Taxonomy" id="106590"/>
    <lineage>
        <taxon>Bacteria</taxon>
        <taxon>Pseudomonadati</taxon>
        <taxon>Pseudomonadota</taxon>
        <taxon>Betaproteobacteria</taxon>
        <taxon>Burkholderiales</taxon>
        <taxon>Burkholderiaceae</taxon>
        <taxon>Cupriavidus</taxon>
    </lineage>
</organism>
<reference evidence="1" key="1">
    <citation type="submission" date="2016-09" db="EMBL/GenBank/DDBJ databases">
        <authorList>
            <person name="Capua I."/>
            <person name="De Benedictis P."/>
            <person name="Joannis T."/>
            <person name="Lombin L.H."/>
            <person name="Cattoli G."/>
        </authorList>
    </citation>
    <scope>NUCLEOTIDE SEQUENCE</scope>
    <source>
        <strain evidence="1">B9</strain>
    </source>
</reference>